<accession>A0A437RJV7</accession>
<evidence type="ECO:0000313" key="2">
    <source>
        <dbReference type="EMBL" id="RVU47064.1"/>
    </source>
</evidence>
<reference evidence="2 3" key="1">
    <citation type="submission" date="2019-01" db="EMBL/GenBank/DDBJ databases">
        <authorList>
            <person name="Chen W.-M."/>
        </authorList>
    </citation>
    <scope>NUCLEOTIDE SEQUENCE [LARGE SCALE GENOMIC DNA]</scope>
    <source>
        <strain evidence="2 3">KYPY4</strain>
    </source>
</reference>
<evidence type="ECO:0000313" key="3">
    <source>
        <dbReference type="Proteomes" id="UP000285575"/>
    </source>
</evidence>
<organism evidence="2 3">
    <name type="scientific">Rubrivivax rivuli</name>
    <dbReference type="NCBI Taxonomy" id="1862385"/>
    <lineage>
        <taxon>Bacteria</taxon>
        <taxon>Pseudomonadati</taxon>
        <taxon>Pseudomonadota</taxon>
        <taxon>Betaproteobacteria</taxon>
        <taxon>Burkholderiales</taxon>
        <taxon>Sphaerotilaceae</taxon>
        <taxon>Rubrivivax</taxon>
    </lineage>
</organism>
<feature type="region of interest" description="Disordered" evidence="1">
    <location>
        <begin position="1"/>
        <end position="22"/>
    </location>
</feature>
<name>A0A437RJV7_9BURK</name>
<protein>
    <submittedName>
        <fullName evidence="2">Uncharacterized protein</fullName>
    </submittedName>
</protein>
<dbReference type="Proteomes" id="UP000285575">
    <property type="component" value="Unassembled WGS sequence"/>
</dbReference>
<gene>
    <name evidence="2" type="ORF">EOE66_04670</name>
</gene>
<evidence type="ECO:0000256" key="1">
    <source>
        <dbReference type="SAM" id="MobiDB-lite"/>
    </source>
</evidence>
<comment type="caution">
    <text evidence="2">The sequence shown here is derived from an EMBL/GenBank/DDBJ whole genome shotgun (WGS) entry which is preliminary data.</text>
</comment>
<proteinExistence type="predicted"/>
<dbReference type="AlphaFoldDB" id="A0A437RJV7"/>
<feature type="compositionally biased region" description="Basic and acidic residues" evidence="1">
    <location>
        <begin position="1"/>
        <end position="15"/>
    </location>
</feature>
<keyword evidence="3" id="KW-1185">Reference proteome</keyword>
<dbReference type="EMBL" id="SACR01000002">
    <property type="protein sequence ID" value="RVU47064.1"/>
    <property type="molecule type" value="Genomic_DNA"/>
</dbReference>
<sequence length="123" mass="13552">MAISLPEREMSDCAKAHPQQSQRFVESAAQSRTKLQAALEGLRSKRKQDLDLTVPEVLVVGREMMAALMATETSRLTLEICNRTADEIAKVTNQEASELMNQLVTTLLSGIAAHQQGMARAQR</sequence>